<dbReference type="SUPFAM" id="SSF51445">
    <property type="entry name" value="(Trans)glycosidases"/>
    <property type="match status" value="1"/>
</dbReference>
<accession>A0A9P5WXT3</accession>
<dbReference type="Pfam" id="PF00704">
    <property type="entry name" value="Glyco_hydro_18"/>
    <property type="match status" value="1"/>
</dbReference>
<dbReference type="InterPro" id="IPR001223">
    <property type="entry name" value="Glyco_hydro18_cat"/>
</dbReference>
<dbReference type="CDD" id="cd12215">
    <property type="entry name" value="ChiC_BD"/>
    <property type="match status" value="1"/>
</dbReference>
<dbReference type="InterPro" id="IPR036573">
    <property type="entry name" value="CBM_sf_5/12"/>
</dbReference>
<comment type="catalytic activity">
    <reaction evidence="1">
        <text>Random endo-hydrolysis of N-acetyl-beta-D-glucosaminide (1-&gt;4)-beta-linkages in chitin and chitodextrins.</text>
        <dbReference type="EC" id="3.2.1.14"/>
    </reaction>
</comment>
<feature type="domain" description="GH18" evidence="10">
    <location>
        <begin position="1"/>
        <end position="239"/>
    </location>
</feature>
<dbReference type="PANTHER" id="PTHR45708:SF49">
    <property type="entry name" value="ENDOCHITINASE"/>
    <property type="match status" value="1"/>
</dbReference>
<name>A0A9P5WXT3_9AGAR</name>
<keyword evidence="12" id="KW-1185">Reference proteome</keyword>
<reference evidence="11" key="1">
    <citation type="submission" date="2020-11" db="EMBL/GenBank/DDBJ databases">
        <authorList>
            <consortium name="DOE Joint Genome Institute"/>
            <person name="Ahrendt S."/>
            <person name="Riley R."/>
            <person name="Andreopoulos W."/>
            <person name="Labutti K."/>
            <person name="Pangilinan J."/>
            <person name="Ruiz-Duenas F.J."/>
            <person name="Barrasa J.M."/>
            <person name="Sanchez-Garcia M."/>
            <person name="Camarero S."/>
            <person name="Miyauchi S."/>
            <person name="Serrano A."/>
            <person name="Linde D."/>
            <person name="Babiker R."/>
            <person name="Drula E."/>
            <person name="Ayuso-Fernandez I."/>
            <person name="Pacheco R."/>
            <person name="Padilla G."/>
            <person name="Ferreira P."/>
            <person name="Barriuso J."/>
            <person name="Kellner H."/>
            <person name="Castanera R."/>
            <person name="Alfaro M."/>
            <person name="Ramirez L."/>
            <person name="Pisabarro A.G."/>
            <person name="Kuo A."/>
            <person name="Tritt A."/>
            <person name="Lipzen A."/>
            <person name="He G."/>
            <person name="Yan M."/>
            <person name="Ng V."/>
            <person name="Cullen D."/>
            <person name="Martin F."/>
            <person name="Rosso M.-N."/>
            <person name="Henrissat B."/>
            <person name="Hibbett D."/>
            <person name="Martinez A.T."/>
            <person name="Grigoriev I.V."/>
        </authorList>
    </citation>
    <scope>NUCLEOTIDE SEQUENCE</scope>
    <source>
        <strain evidence="11">MF-IS2</strain>
    </source>
</reference>
<evidence type="ECO:0000256" key="2">
    <source>
        <dbReference type="ARBA" id="ARBA00012729"/>
    </source>
</evidence>
<evidence type="ECO:0000256" key="5">
    <source>
        <dbReference type="ARBA" id="ARBA00023277"/>
    </source>
</evidence>
<dbReference type="PANTHER" id="PTHR45708">
    <property type="entry name" value="ENDOCHITINASE"/>
    <property type="match status" value="1"/>
</dbReference>
<evidence type="ECO:0000256" key="8">
    <source>
        <dbReference type="RuleBase" id="RU000489"/>
    </source>
</evidence>
<evidence type="ECO:0000256" key="9">
    <source>
        <dbReference type="RuleBase" id="RU004453"/>
    </source>
</evidence>
<dbReference type="Gene3D" id="3.20.20.80">
    <property type="entry name" value="Glycosidases"/>
    <property type="match status" value="1"/>
</dbReference>
<evidence type="ECO:0000256" key="7">
    <source>
        <dbReference type="ARBA" id="ARBA00023326"/>
    </source>
</evidence>
<dbReference type="EMBL" id="MU153532">
    <property type="protein sequence ID" value="KAF9439745.1"/>
    <property type="molecule type" value="Genomic_DNA"/>
</dbReference>
<dbReference type="GO" id="GO:0006032">
    <property type="term" value="P:chitin catabolic process"/>
    <property type="evidence" value="ECO:0007669"/>
    <property type="project" value="UniProtKB-KW"/>
</dbReference>
<dbReference type="Gene3D" id="2.10.10.20">
    <property type="entry name" value="Carbohydrate-binding module superfamily 5/12"/>
    <property type="match status" value="1"/>
</dbReference>
<evidence type="ECO:0000256" key="6">
    <source>
        <dbReference type="ARBA" id="ARBA00023295"/>
    </source>
</evidence>
<dbReference type="InterPro" id="IPR050542">
    <property type="entry name" value="Glycosyl_Hydrlase18_Chitinase"/>
</dbReference>
<keyword evidence="6 8" id="KW-0326">Glycosidase</keyword>
<dbReference type="InterPro" id="IPR001579">
    <property type="entry name" value="Glyco_hydro_18_chit_AS"/>
</dbReference>
<dbReference type="GO" id="GO:0005576">
    <property type="term" value="C:extracellular region"/>
    <property type="evidence" value="ECO:0007669"/>
    <property type="project" value="InterPro"/>
</dbReference>
<dbReference type="GO" id="GO:0000272">
    <property type="term" value="P:polysaccharide catabolic process"/>
    <property type="evidence" value="ECO:0007669"/>
    <property type="project" value="UniProtKB-KW"/>
</dbReference>
<evidence type="ECO:0000313" key="11">
    <source>
        <dbReference type="EMBL" id="KAF9439745.1"/>
    </source>
</evidence>
<dbReference type="SUPFAM" id="SSF51055">
    <property type="entry name" value="Carbohydrate binding domain"/>
    <property type="match status" value="1"/>
</dbReference>
<keyword evidence="7" id="KW-0624">Polysaccharide degradation</keyword>
<dbReference type="PROSITE" id="PS01095">
    <property type="entry name" value="GH18_1"/>
    <property type="match status" value="1"/>
</dbReference>
<dbReference type="PROSITE" id="PS51910">
    <property type="entry name" value="GH18_2"/>
    <property type="match status" value="1"/>
</dbReference>
<comment type="similarity">
    <text evidence="9">Belongs to the glycosyl hydrolase 18 family.</text>
</comment>
<organism evidence="11 12">
    <name type="scientific">Macrolepiota fuliginosa MF-IS2</name>
    <dbReference type="NCBI Taxonomy" id="1400762"/>
    <lineage>
        <taxon>Eukaryota</taxon>
        <taxon>Fungi</taxon>
        <taxon>Dikarya</taxon>
        <taxon>Basidiomycota</taxon>
        <taxon>Agaricomycotina</taxon>
        <taxon>Agaricomycetes</taxon>
        <taxon>Agaricomycetidae</taxon>
        <taxon>Agaricales</taxon>
        <taxon>Agaricineae</taxon>
        <taxon>Agaricaceae</taxon>
        <taxon>Macrolepiota</taxon>
    </lineage>
</organism>
<dbReference type="OrthoDB" id="6020543at2759"/>
<dbReference type="AlphaFoldDB" id="A0A9P5WXT3"/>
<evidence type="ECO:0000259" key="10">
    <source>
        <dbReference type="PROSITE" id="PS51910"/>
    </source>
</evidence>
<evidence type="ECO:0000256" key="3">
    <source>
        <dbReference type="ARBA" id="ARBA00022801"/>
    </source>
</evidence>
<proteinExistence type="inferred from homology"/>
<keyword evidence="3 8" id="KW-0378">Hydrolase</keyword>
<protein>
    <recommendedName>
        <fullName evidence="2">chitinase</fullName>
        <ecNumber evidence="2">3.2.1.14</ecNumber>
    </recommendedName>
</protein>
<evidence type="ECO:0000313" key="12">
    <source>
        <dbReference type="Proteomes" id="UP000807342"/>
    </source>
</evidence>
<evidence type="ECO:0000256" key="1">
    <source>
        <dbReference type="ARBA" id="ARBA00000822"/>
    </source>
</evidence>
<keyword evidence="5" id="KW-0119">Carbohydrate metabolism</keyword>
<sequence>TCGGNYFPGTSLSNCQSLAPDIRTCQERGKIVTLSLGGAFGSTTFIDDAQAEQFADTVWDLFLGGSSATRPFGDAVLDGVDLDIETGSGIGLAAFVTRLRSHTAEAAKMYYFTAAPQCVYPDAHLQSALDTVAFDAIYVQFYNNFCGLNNYPIGDFNFDTWDTWAKTVSPNRDVKVYIGAPADATAAGSGYVDVNTLIDIALATRDAYSSFGGVMLWDASQAVANDRYDLAVKEGIRQPARGGRTPPGGIQCAGVPSWRSNVTYRSGDKVIYRGHLWIARRRSQASVPGGIIRSWLDLGPCVRTAPHGHGSQHHYDVQEGMY</sequence>
<evidence type="ECO:0000256" key="4">
    <source>
        <dbReference type="ARBA" id="ARBA00023024"/>
    </source>
</evidence>
<feature type="non-terminal residue" evidence="11">
    <location>
        <position position="1"/>
    </location>
</feature>
<dbReference type="Proteomes" id="UP000807342">
    <property type="component" value="Unassembled WGS sequence"/>
</dbReference>
<comment type="caution">
    <text evidence="11">The sequence shown here is derived from an EMBL/GenBank/DDBJ whole genome shotgun (WGS) entry which is preliminary data.</text>
</comment>
<dbReference type="GO" id="GO:0030246">
    <property type="term" value="F:carbohydrate binding"/>
    <property type="evidence" value="ECO:0007669"/>
    <property type="project" value="InterPro"/>
</dbReference>
<dbReference type="InterPro" id="IPR017853">
    <property type="entry name" value="GH"/>
</dbReference>
<dbReference type="GO" id="GO:0008843">
    <property type="term" value="F:endochitinase activity"/>
    <property type="evidence" value="ECO:0007669"/>
    <property type="project" value="UniProtKB-EC"/>
</dbReference>
<keyword evidence="4" id="KW-0146">Chitin degradation</keyword>
<gene>
    <name evidence="11" type="ORF">P691DRAFT_768992</name>
</gene>
<dbReference type="EC" id="3.2.1.14" evidence="2"/>